<organism evidence="1 2">
    <name type="scientific">Candidatus Filomicrobium marinum</name>
    <dbReference type="NCBI Taxonomy" id="1608628"/>
    <lineage>
        <taxon>Bacteria</taxon>
        <taxon>Pseudomonadati</taxon>
        <taxon>Pseudomonadota</taxon>
        <taxon>Alphaproteobacteria</taxon>
        <taxon>Hyphomicrobiales</taxon>
        <taxon>Hyphomicrobiaceae</taxon>
        <taxon>Filomicrobium</taxon>
    </lineage>
</organism>
<accession>A0A0D6JJE8</accession>
<protein>
    <submittedName>
        <fullName evidence="1">Uncharacterized protein</fullName>
    </submittedName>
</protein>
<dbReference type="AlphaFoldDB" id="A0A0D6JJE8"/>
<keyword evidence="2" id="KW-1185">Reference proteome</keyword>
<dbReference type="KEGG" id="fiy:BN1229_v1_3542"/>
<reference evidence="2" key="1">
    <citation type="submission" date="2015-02" db="EMBL/GenBank/DDBJ databases">
        <authorList>
            <person name="Chooi Y.-H."/>
        </authorList>
    </citation>
    <scope>NUCLEOTIDE SEQUENCE [LARGE SCALE GENOMIC DNA]</scope>
    <source>
        <strain evidence="2">strain Y</strain>
    </source>
</reference>
<sequence length="33" mass="3333">MPLTTILVKGGAFGAVAPGQAPAPRSVPFKESH</sequence>
<proteinExistence type="predicted"/>
<dbReference type="Proteomes" id="UP000033187">
    <property type="component" value="Chromosome 1"/>
</dbReference>
<evidence type="ECO:0000313" key="1">
    <source>
        <dbReference type="EMBL" id="CPR22109.1"/>
    </source>
</evidence>
<dbReference type="KEGG" id="fil:BN1229_v1_2373"/>
<name>A0A0D6JJE8_9HYPH</name>
<gene>
    <name evidence="1" type="ORF">YBN1229_v1_3542</name>
</gene>
<evidence type="ECO:0000313" key="2">
    <source>
        <dbReference type="Proteomes" id="UP000033187"/>
    </source>
</evidence>
<dbReference type="EMBL" id="LN829119">
    <property type="protein sequence ID" value="CPR22109.1"/>
    <property type="molecule type" value="Genomic_DNA"/>
</dbReference>